<proteinExistence type="predicted"/>
<evidence type="ECO:0000256" key="5">
    <source>
        <dbReference type="ARBA" id="ARBA00023242"/>
    </source>
</evidence>
<dbReference type="Proteomes" id="UP000818029">
    <property type="component" value="Chromosome D02"/>
</dbReference>
<dbReference type="PROSITE" id="PS50066">
    <property type="entry name" value="MADS_BOX_2"/>
    <property type="match status" value="1"/>
</dbReference>
<evidence type="ECO:0000256" key="1">
    <source>
        <dbReference type="ARBA" id="ARBA00004123"/>
    </source>
</evidence>
<dbReference type="GeneID" id="107887774"/>
<dbReference type="PANTHER" id="PTHR48019">
    <property type="entry name" value="SERUM RESPONSE FACTOR HOMOLOG"/>
    <property type="match status" value="1"/>
</dbReference>
<evidence type="ECO:0000259" key="6">
    <source>
        <dbReference type="PROSITE" id="PS50066"/>
    </source>
</evidence>
<reference evidence="7" key="1">
    <citation type="journal article" date="2020" name="Nat. Genet.">
        <title>Genomic diversifications of five Gossypium allopolyploid species and their impact on cotton improvement.</title>
        <authorList>
            <person name="Chen Z.J."/>
            <person name="Sreedasyam A."/>
            <person name="Ando A."/>
            <person name="Song Q."/>
            <person name="De Santiago L.M."/>
            <person name="Hulse-Kemp A.M."/>
            <person name="Ding M."/>
            <person name="Ye W."/>
            <person name="Kirkbride R.C."/>
            <person name="Jenkins J."/>
            <person name="Plott C."/>
            <person name="Lovell J."/>
            <person name="Lin Y.M."/>
            <person name="Vaughn R."/>
            <person name="Liu B."/>
            <person name="Simpson S."/>
            <person name="Scheffler B.E."/>
            <person name="Wen L."/>
            <person name="Saski C.A."/>
            <person name="Grover C.E."/>
            <person name="Hu G."/>
            <person name="Conover J.L."/>
            <person name="Carlson J.W."/>
            <person name="Shu S."/>
            <person name="Boston L.B."/>
            <person name="Williams M."/>
            <person name="Peterson D.G."/>
            <person name="McGee K."/>
            <person name="Jones D.C."/>
            <person name="Wendel J.F."/>
            <person name="Stelly D.M."/>
            <person name="Grimwood J."/>
            <person name="Schmutz J."/>
        </authorList>
    </citation>
    <scope>NUCLEOTIDE SEQUENCE [LARGE SCALE GENOMIC DNA]</scope>
    <source>
        <strain evidence="7">cv. TM-1</strain>
    </source>
</reference>
<dbReference type="InterPro" id="IPR002100">
    <property type="entry name" value="TF_MADSbox"/>
</dbReference>
<name>A0ABM2ZNR4_GOSHI</name>
<reference evidence="8" key="2">
    <citation type="submission" date="2025-08" db="UniProtKB">
        <authorList>
            <consortium name="RefSeq"/>
        </authorList>
    </citation>
    <scope>IDENTIFICATION</scope>
</reference>
<dbReference type="InterPro" id="IPR050142">
    <property type="entry name" value="MADS-box/MEF2_TF"/>
</dbReference>
<dbReference type="SUPFAM" id="SSF55455">
    <property type="entry name" value="SRF-like"/>
    <property type="match status" value="1"/>
</dbReference>
<dbReference type="SMART" id="SM00432">
    <property type="entry name" value="MADS"/>
    <property type="match status" value="1"/>
</dbReference>
<sequence>MGRKRLLIKRIDNPCSRQIAYSKRGKGILKKATELSTLCGADVALLMFSPTGRLTSYTHKGRVMNFFLFCKLSPRLQFLVILTGYCLWLQFLYESLKHLKYEAEILDKIERFDVPLYLSLSLQTCTFACLHTQADEFMITILVSLQALERKPCELNRKKYEAQEKMWSYSPDVSNIYLIAEAQHHQQFVTKAIQRIEKLKKTKLLEKETSPSL</sequence>
<accession>A0ABM2ZNR4</accession>
<gene>
    <name evidence="8" type="primary">LOC107887774</name>
</gene>
<feature type="domain" description="MADS-box" evidence="6">
    <location>
        <begin position="1"/>
        <end position="61"/>
    </location>
</feature>
<evidence type="ECO:0000313" key="8">
    <source>
        <dbReference type="RefSeq" id="XP_040944293.1"/>
    </source>
</evidence>
<organism evidence="7 8">
    <name type="scientific">Gossypium hirsutum</name>
    <name type="common">Upland cotton</name>
    <name type="synonym">Gossypium mexicanum</name>
    <dbReference type="NCBI Taxonomy" id="3635"/>
    <lineage>
        <taxon>Eukaryota</taxon>
        <taxon>Viridiplantae</taxon>
        <taxon>Streptophyta</taxon>
        <taxon>Embryophyta</taxon>
        <taxon>Tracheophyta</taxon>
        <taxon>Spermatophyta</taxon>
        <taxon>Magnoliopsida</taxon>
        <taxon>eudicotyledons</taxon>
        <taxon>Gunneridae</taxon>
        <taxon>Pentapetalae</taxon>
        <taxon>rosids</taxon>
        <taxon>malvids</taxon>
        <taxon>Malvales</taxon>
        <taxon>Malvaceae</taxon>
        <taxon>Malvoideae</taxon>
        <taxon>Gossypium</taxon>
    </lineage>
</organism>
<dbReference type="Gene3D" id="3.40.1810.10">
    <property type="entry name" value="Transcription factor, MADS-box"/>
    <property type="match status" value="1"/>
</dbReference>
<evidence type="ECO:0000256" key="4">
    <source>
        <dbReference type="ARBA" id="ARBA00023163"/>
    </source>
</evidence>
<keyword evidence="7" id="KW-1185">Reference proteome</keyword>
<evidence type="ECO:0000256" key="2">
    <source>
        <dbReference type="ARBA" id="ARBA00023015"/>
    </source>
</evidence>
<dbReference type="Pfam" id="PF00319">
    <property type="entry name" value="SRF-TF"/>
    <property type="match status" value="1"/>
</dbReference>
<dbReference type="InterPro" id="IPR036879">
    <property type="entry name" value="TF_MADSbox_sf"/>
</dbReference>
<keyword evidence="2" id="KW-0805">Transcription regulation</keyword>
<protein>
    <submittedName>
        <fullName evidence="8">Agamous-like MADS-box protein AGL104</fullName>
    </submittedName>
</protein>
<evidence type="ECO:0000313" key="7">
    <source>
        <dbReference type="Proteomes" id="UP000818029"/>
    </source>
</evidence>
<keyword evidence="4" id="KW-0804">Transcription</keyword>
<dbReference type="PRINTS" id="PR00404">
    <property type="entry name" value="MADSDOMAIN"/>
</dbReference>
<evidence type="ECO:0000256" key="3">
    <source>
        <dbReference type="ARBA" id="ARBA00023125"/>
    </source>
</evidence>
<dbReference type="RefSeq" id="XP_040944293.1">
    <property type="nucleotide sequence ID" value="XM_041088359.1"/>
</dbReference>
<keyword evidence="5" id="KW-0539">Nucleus</keyword>
<comment type="subcellular location">
    <subcellularLocation>
        <location evidence="1">Nucleus</location>
    </subcellularLocation>
</comment>
<keyword evidence="3" id="KW-0238">DNA-binding</keyword>